<keyword evidence="7" id="KW-0456">Lyase</keyword>
<sequence>MWRRLCPRAELAFEVTLNCGQSFAWKKMQDQQWIGVIGRNVVALRDCDATDSVQYMCLHPQGMAADSVDSQVRNYFRMEINLTQLYDTWKLPNDKHAAAFVALPGLRTLRQDPIECLFSFICSSNNNIARIQQLVDKLRVNYGDKLVTVDGVDWFAFPTLDQLILIPESQLRDLGFGYRAPFIVKSAAILSALGGATYLQSLRLNANAADVQTALTQFSGVGRKVADCVALFSLDKLEAIPVDTHVWQIACRDFHFKKAATKSLTPTIYAEVGKLYQDRFSPFAGWAHSILFAADLNKVKTLLSPSPAKKSKRKSPTPVKVEISADNTVIPSSSTEQLYHPNGRKKRITKKLLDMDDPSS</sequence>
<evidence type="ECO:0000256" key="8">
    <source>
        <dbReference type="ARBA" id="ARBA00023242"/>
    </source>
</evidence>
<evidence type="ECO:0000256" key="6">
    <source>
        <dbReference type="ARBA" id="ARBA00023204"/>
    </source>
</evidence>
<proteinExistence type="inferred from homology"/>
<keyword evidence="4" id="KW-0227">DNA damage</keyword>
<dbReference type="GO" id="GO:0006289">
    <property type="term" value="P:nucleotide-excision repair"/>
    <property type="evidence" value="ECO:0007669"/>
    <property type="project" value="InterPro"/>
</dbReference>
<keyword evidence="6" id="KW-0234">DNA repair</keyword>
<feature type="domain" description="HhH-GPD" evidence="13">
    <location>
        <begin position="122"/>
        <end position="296"/>
    </location>
</feature>
<keyword evidence="10" id="KW-0326">Glycosidase</keyword>
<dbReference type="SMART" id="SM00478">
    <property type="entry name" value="ENDO3c"/>
    <property type="match status" value="1"/>
</dbReference>
<comment type="similarity">
    <text evidence="2">Belongs to the type-1 OGG1 family.</text>
</comment>
<keyword evidence="8" id="KW-0539">Nucleus</keyword>
<accession>W4GWK0</accession>
<reference evidence="14" key="1">
    <citation type="submission" date="2013-12" db="EMBL/GenBank/DDBJ databases">
        <title>The Genome Sequence of Aphanomyces astaci APO3.</title>
        <authorList>
            <consortium name="The Broad Institute Genomics Platform"/>
            <person name="Russ C."/>
            <person name="Tyler B."/>
            <person name="van West P."/>
            <person name="Dieguez-Uribeondo J."/>
            <person name="Young S.K."/>
            <person name="Zeng Q."/>
            <person name="Gargeya S."/>
            <person name="Fitzgerald M."/>
            <person name="Abouelleil A."/>
            <person name="Alvarado L."/>
            <person name="Chapman S.B."/>
            <person name="Gainer-Dewar J."/>
            <person name="Goldberg J."/>
            <person name="Griggs A."/>
            <person name="Gujja S."/>
            <person name="Hansen M."/>
            <person name="Howarth C."/>
            <person name="Imamovic A."/>
            <person name="Ireland A."/>
            <person name="Larimer J."/>
            <person name="McCowan C."/>
            <person name="Murphy C."/>
            <person name="Pearson M."/>
            <person name="Poon T.W."/>
            <person name="Priest M."/>
            <person name="Roberts A."/>
            <person name="Saif S."/>
            <person name="Shea T."/>
            <person name="Sykes S."/>
            <person name="Wortman J."/>
            <person name="Nusbaum C."/>
            <person name="Birren B."/>
        </authorList>
    </citation>
    <scope>NUCLEOTIDE SEQUENCE [LARGE SCALE GENOMIC DNA]</scope>
    <source>
        <strain evidence="14">APO3</strain>
    </source>
</reference>
<dbReference type="InterPro" id="IPR012904">
    <property type="entry name" value="OGG_N"/>
</dbReference>
<protein>
    <recommendedName>
        <fullName evidence="3">DNA-(apurinic or apyrimidinic site) lyase</fullName>
        <ecNumber evidence="3">4.2.99.18</ecNumber>
    </recommendedName>
</protein>
<comment type="catalytic activity">
    <reaction evidence="11">
        <text>2'-deoxyribonucleotide-(2'-deoxyribose 5'-phosphate)-2'-deoxyribonucleotide-DNA = a 3'-end 2'-deoxyribonucleotide-(2,3-dehydro-2,3-deoxyribose 5'-phosphate)-DNA + a 5'-end 5'-phospho-2'-deoxyribonucleoside-DNA + H(+)</text>
        <dbReference type="Rhea" id="RHEA:66592"/>
        <dbReference type="Rhea" id="RHEA-COMP:13180"/>
        <dbReference type="Rhea" id="RHEA-COMP:16897"/>
        <dbReference type="Rhea" id="RHEA-COMP:17067"/>
        <dbReference type="ChEBI" id="CHEBI:15378"/>
        <dbReference type="ChEBI" id="CHEBI:136412"/>
        <dbReference type="ChEBI" id="CHEBI:157695"/>
        <dbReference type="ChEBI" id="CHEBI:167181"/>
        <dbReference type="EC" id="4.2.99.18"/>
    </reaction>
</comment>
<dbReference type="InterPro" id="IPR052054">
    <property type="entry name" value="Oxidative_DNA_repair_enzyme"/>
</dbReference>
<dbReference type="Gene3D" id="3.30.310.40">
    <property type="match status" value="1"/>
</dbReference>
<dbReference type="GO" id="GO:0003684">
    <property type="term" value="F:damaged DNA binding"/>
    <property type="evidence" value="ECO:0007669"/>
    <property type="project" value="InterPro"/>
</dbReference>
<evidence type="ECO:0000256" key="3">
    <source>
        <dbReference type="ARBA" id="ARBA00012720"/>
    </source>
</evidence>
<feature type="compositionally biased region" description="Polar residues" evidence="12">
    <location>
        <begin position="325"/>
        <end position="337"/>
    </location>
</feature>
<evidence type="ECO:0000256" key="10">
    <source>
        <dbReference type="ARBA" id="ARBA00023295"/>
    </source>
</evidence>
<dbReference type="PANTHER" id="PTHR10242:SF2">
    <property type="entry name" value="N-GLYCOSYLASE_DNA LYASE"/>
    <property type="match status" value="1"/>
</dbReference>
<dbReference type="AlphaFoldDB" id="W4GWK0"/>
<dbReference type="Pfam" id="PF00730">
    <property type="entry name" value="HhH-GPD"/>
    <property type="match status" value="1"/>
</dbReference>
<dbReference type="Pfam" id="PF07934">
    <property type="entry name" value="OGG_N"/>
    <property type="match status" value="1"/>
</dbReference>
<dbReference type="InterPro" id="IPR023170">
    <property type="entry name" value="HhH_base_excis_C"/>
</dbReference>
<evidence type="ECO:0000256" key="5">
    <source>
        <dbReference type="ARBA" id="ARBA00022801"/>
    </source>
</evidence>
<dbReference type="OrthoDB" id="238681at2759"/>
<evidence type="ECO:0000313" key="14">
    <source>
        <dbReference type="EMBL" id="ETV83409.1"/>
    </source>
</evidence>
<dbReference type="Gene3D" id="1.10.340.30">
    <property type="entry name" value="Hypothetical protein, domain 2"/>
    <property type="match status" value="1"/>
</dbReference>
<evidence type="ECO:0000256" key="4">
    <source>
        <dbReference type="ARBA" id="ARBA00022763"/>
    </source>
</evidence>
<comment type="subcellular location">
    <subcellularLocation>
        <location evidence="1">Nucleus</location>
    </subcellularLocation>
</comment>
<evidence type="ECO:0000259" key="13">
    <source>
        <dbReference type="SMART" id="SM00478"/>
    </source>
</evidence>
<dbReference type="RefSeq" id="XP_009826839.1">
    <property type="nucleotide sequence ID" value="XM_009828537.1"/>
</dbReference>
<dbReference type="GO" id="GO:0006285">
    <property type="term" value="P:base-excision repair, AP site formation"/>
    <property type="evidence" value="ECO:0007669"/>
    <property type="project" value="TreeGrafter"/>
</dbReference>
<keyword evidence="9" id="KW-0511">Multifunctional enzyme</keyword>
<dbReference type="STRING" id="112090.W4GWK0"/>
<keyword evidence="5" id="KW-0378">Hydrolase</keyword>
<dbReference type="EMBL" id="KI913120">
    <property type="protein sequence ID" value="ETV83409.1"/>
    <property type="molecule type" value="Genomic_DNA"/>
</dbReference>
<evidence type="ECO:0000256" key="7">
    <source>
        <dbReference type="ARBA" id="ARBA00023239"/>
    </source>
</evidence>
<dbReference type="SUPFAM" id="SSF48150">
    <property type="entry name" value="DNA-glycosylase"/>
    <property type="match status" value="1"/>
</dbReference>
<dbReference type="FunFam" id="1.10.1670.10:FF:000005">
    <property type="entry name" value="N-glycosylase/DNA lyase OGG1"/>
    <property type="match status" value="1"/>
</dbReference>
<evidence type="ECO:0000256" key="11">
    <source>
        <dbReference type="ARBA" id="ARBA00044632"/>
    </source>
</evidence>
<evidence type="ECO:0000256" key="12">
    <source>
        <dbReference type="SAM" id="MobiDB-lite"/>
    </source>
</evidence>
<gene>
    <name evidence="14" type="ORF">H257_04142</name>
</gene>
<dbReference type="VEuPathDB" id="FungiDB:H257_04142"/>
<organism evidence="14">
    <name type="scientific">Aphanomyces astaci</name>
    <name type="common">Crayfish plague agent</name>
    <dbReference type="NCBI Taxonomy" id="112090"/>
    <lineage>
        <taxon>Eukaryota</taxon>
        <taxon>Sar</taxon>
        <taxon>Stramenopiles</taxon>
        <taxon>Oomycota</taxon>
        <taxon>Saprolegniomycetes</taxon>
        <taxon>Saprolegniales</taxon>
        <taxon>Verrucalvaceae</taxon>
        <taxon>Aphanomyces</taxon>
    </lineage>
</organism>
<dbReference type="EC" id="4.2.99.18" evidence="3"/>
<dbReference type="GO" id="GO:0140078">
    <property type="term" value="F:class I DNA-(apurinic or apyrimidinic site) endonuclease activity"/>
    <property type="evidence" value="ECO:0007669"/>
    <property type="project" value="UniProtKB-EC"/>
</dbReference>
<dbReference type="SUPFAM" id="SSF55945">
    <property type="entry name" value="TATA-box binding protein-like"/>
    <property type="match status" value="1"/>
</dbReference>
<dbReference type="GeneID" id="20806138"/>
<evidence type="ECO:0000256" key="1">
    <source>
        <dbReference type="ARBA" id="ARBA00004123"/>
    </source>
</evidence>
<dbReference type="GO" id="GO:0005634">
    <property type="term" value="C:nucleus"/>
    <property type="evidence" value="ECO:0007669"/>
    <property type="project" value="UniProtKB-SubCell"/>
</dbReference>
<dbReference type="CDD" id="cd00056">
    <property type="entry name" value="ENDO3c"/>
    <property type="match status" value="1"/>
</dbReference>
<evidence type="ECO:0000256" key="2">
    <source>
        <dbReference type="ARBA" id="ARBA00010679"/>
    </source>
</evidence>
<dbReference type="Gene3D" id="1.10.1670.10">
    <property type="entry name" value="Helix-hairpin-Helix base-excision DNA repair enzymes (C-terminal)"/>
    <property type="match status" value="1"/>
</dbReference>
<dbReference type="InterPro" id="IPR011257">
    <property type="entry name" value="DNA_glycosylase"/>
</dbReference>
<evidence type="ECO:0000256" key="9">
    <source>
        <dbReference type="ARBA" id="ARBA00023268"/>
    </source>
</evidence>
<name>W4GWK0_APHAT</name>
<feature type="region of interest" description="Disordered" evidence="12">
    <location>
        <begin position="305"/>
        <end position="360"/>
    </location>
</feature>
<dbReference type="GO" id="GO:0034039">
    <property type="term" value="F:8-oxo-7,8-dihydroguanine DNA N-glycosylase activity"/>
    <property type="evidence" value="ECO:0007669"/>
    <property type="project" value="TreeGrafter"/>
</dbReference>
<dbReference type="PANTHER" id="PTHR10242">
    <property type="entry name" value="8-OXOGUANINE DNA GLYCOSYLASE"/>
    <property type="match status" value="1"/>
</dbReference>
<dbReference type="InterPro" id="IPR003265">
    <property type="entry name" value="HhH-GPD_domain"/>
</dbReference>